<organism evidence="1 2">
    <name type="scientific">Ixodes persulcatus</name>
    <name type="common">Taiga tick</name>
    <dbReference type="NCBI Taxonomy" id="34615"/>
    <lineage>
        <taxon>Eukaryota</taxon>
        <taxon>Metazoa</taxon>
        <taxon>Ecdysozoa</taxon>
        <taxon>Arthropoda</taxon>
        <taxon>Chelicerata</taxon>
        <taxon>Arachnida</taxon>
        <taxon>Acari</taxon>
        <taxon>Parasitiformes</taxon>
        <taxon>Ixodida</taxon>
        <taxon>Ixodoidea</taxon>
        <taxon>Ixodidae</taxon>
        <taxon>Ixodinae</taxon>
        <taxon>Ixodes</taxon>
    </lineage>
</organism>
<comment type="caution">
    <text evidence="1">The sequence shown here is derived from an EMBL/GenBank/DDBJ whole genome shotgun (WGS) entry which is preliminary data.</text>
</comment>
<evidence type="ECO:0000313" key="2">
    <source>
        <dbReference type="Proteomes" id="UP000805193"/>
    </source>
</evidence>
<accession>A0AC60PES9</accession>
<gene>
    <name evidence="1" type="ORF">HPB47_005073</name>
</gene>
<dbReference type="Proteomes" id="UP000805193">
    <property type="component" value="Unassembled WGS sequence"/>
</dbReference>
<name>A0AC60PES9_IXOPE</name>
<protein>
    <submittedName>
        <fullName evidence="1">Uncharacterized protein</fullName>
    </submittedName>
</protein>
<evidence type="ECO:0000313" key="1">
    <source>
        <dbReference type="EMBL" id="KAG0418156.1"/>
    </source>
</evidence>
<proteinExistence type="predicted"/>
<dbReference type="EMBL" id="JABSTQ010010760">
    <property type="protein sequence ID" value="KAG0418156.1"/>
    <property type="molecule type" value="Genomic_DNA"/>
</dbReference>
<reference evidence="1 2" key="1">
    <citation type="journal article" date="2020" name="Cell">
        <title>Large-Scale Comparative Analyses of Tick Genomes Elucidate Their Genetic Diversity and Vector Capacities.</title>
        <authorList>
            <consortium name="Tick Genome and Microbiome Consortium (TIGMIC)"/>
            <person name="Jia N."/>
            <person name="Wang J."/>
            <person name="Shi W."/>
            <person name="Du L."/>
            <person name="Sun Y."/>
            <person name="Zhan W."/>
            <person name="Jiang J.F."/>
            <person name="Wang Q."/>
            <person name="Zhang B."/>
            <person name="Ji P."/>
            <person name="Bell-Sakyi L."/>
            <person name="Cui X.M."/>
            <person name="Yuan T.T."/>
            <person name="Jiang B.G."/>
            <person name="Yang W.F."/>
            <person name="Lam T.T."/>
            <person name="Chang Q.C."/>
            <person name="Ding S.J."/>
            <person name="Wang X.J."/>
            <person name="Zhu J.G."/>
            <person name="Ruan X.D."/>
            <person name="Zhao L."/>
            <person name="Wei J.T."/>
            <person name="Ye R.Z."/>
            <person name="Que T.C."/>
            <person name="Du C.H."/>
            <person name="Zhou Y.H."/>
            <person name="Cheng J.X."/>
            <person name="Dai P.F."/>
            <person name="Guo W.B."/>
            <person name="Han X.H."/>
            <person name="Huang E.J."/>
            <person name="Li L.F."/>
            <person name="Wei W."/>
            <person name="Gao Y.C."/>
            <person name="Liu J.Z."/>
            <person name="Shao H.Z."/>
            <person name="Wang X."/>
            <person name="Wang C.C."/>
            <person name="Yang T.C."/>
            <person name="Huo Q.B."/>
            <person name="Li W."/>
            <person name="Chen H.Y."/>
            <person name="Chen S.E."/>
            <person name="Zhou L.G."/>
            <person name="Ni X.B."/>
            <person name="Tian J.H."/>
            <person name="Sheng Y."/>
            <person name="Liu T."/>
            <person name="Pan Y.S."/>
            <person name="Xia L.Y."/>
            <person name="Li J."/>
            <person name="Zhao F."/>
            <person name="Cao W.C."/>
        </authorList>
    </citation>
    <scope>NUCLEOTIDE SEQUENCE [LARGE SCALE GENOMIC DNA]</scope>
    <source>
        <strain evidence="1">Iper-2018</strain>
    </source>
</reference>
<sequence>MGFPLSLSRPSFKQAVGVVVINGVGLPDTRNHEAEFPEGAGSPLPILEIGRVSSVGRLHLARKFRSFFLGNEMGEGAERRLHSSAGRFLSHGATSRWHRRQGASSSPLPQQDPAPRLLTKMAAATLPLSGLVSRPATRGIQSRTQAADPCRQAARIPSRTR</sequence>
<keyword evidence="2" id="KW-1185">Reference proteome</keyword>